<evidence type="ECO:0000313" key="1">
    <source>
        <dbReference type="EMBL" id="CAG8663539.1"/>
    </source>
</evidence>
<evidence type="ECO:0000313" key="2">
    <source>
        <dbReference type="Proteomes" id="UP000789860"/>
    </source>
</evidence>
<protein>
    <submittedName>
        <fullName evidence="1">7952_t:CDS:1</fullName>
    </submittedName>
</protein>
<accession>A0ACA9NLN9</accession>
<name>A0ACA9NLN9_9GLOM</name>
<reference evidence="1" key="1">
    <citation type="submission" date="2021-06" db="EMBL/GenBank/DDBJ databases">
        <authorList>
            <person name="Kallberg Y."/>
            <person name="Tangrot J."/>
            <person name="Rosling A."/>
        </authorList>
    </citation>
    <scope>NUCLEOTIDE SEQUENCE</scope>
    <source>
        <strain evidence="1">AU212A</strain>
    </source>
</reference>
<organism evidence="1 2">
    <name type="scientific">Scutellospora calospora</name>
    <dbReference type="NCBI Taxonomy" id="85575"/>
    <lineage>
        <taxon>Eukaryota</taxon>
        <taxon>Fungi</taxon>
        <taxon>Fungi incertae sedis</taxon>
        <taxon>Mucoromycota</taxon>
        <taxon>Glomeromycotina</taxon>
        <taxon>Glomeromycetes</taxon>
        <taxon>Diversisporales</taxon>
        <taxon>Gigasporaceae</taxon>
        <taxon>Scutellospora</taxon>
    </lineage>
</organism>
<sequence length="63" mass="6997">QINKDLFNDVYFEILNINFDQISLNTLISAFSFAAARPQRTLKLGPSLSTPPFCPSSQGFSSQ</sequence>
<proteinExistence type="predicted"/>
<feature type="non-terminal residue" evidence="1">
    <location>
        <position position="63"/>
    </location>
</feature>
<dbReference type="EMBL" id="CAJVPM010026809">
    <property type="protein sequence ID" value="CAG8663539.1"/>
    <property type="molecule type" value="Genomic_DNA"/>
</dbReference>
<comment type="caution">
    <text evidence="1">The sequence shown here is derived from an EMBL/GenBank/DDBJ whole genome shotgun (WGS) entry which is preliminary data.</text>
</comment>
<dbReference type="Proteomes" id="UP000789860">
    <property type="component" value="Unassembled WGS sequence"/>
</dbReference>
<gene>
    <name evidence="1" type="ORF">SCALOS_LOCUS9117</name>
</gene>
<keyword evidence="2" id="KW-1185">Reference proteome</keyword>
<feature type="non-terminal residue" evidence="1">
    <location>
        <position position="1"/>
    </location>
</feature>